<reference evidence="3 4" key="1">
    <citation type="submission" date="2019-09" db="EMBL/GenBank/DDBJ databases">
        <authorList>
            <person name="Cremers G."/>
        </authorList>
    </citation>
    <scope>NUCLEOTIDE SEQUENCE [LARGE SCALE GENOMIC DNA]</scope>
    <source>
        <strain evidence="3">4A</strain>
    </source>
</reference>
<feature type="domain" description="Antitoxin FitA-like ribbon-helix-helix" evidence="2">
    <location>
        <begin position="4"/>
        <end position="40"/>
    </location>
</feature>
<dbReference type="Gene3D" id="1.10.1220.10">
    <property type="entry name" value="Met repressor-like"/>
    <property type="match status" value="1"/>
</dbReference>
<dbReference type="InterPro" id="IPR053853">
    <property type="entry name" value="FitA-like_RHH"/>
</dbReference>
<dbReference type="Pfam" id="PF22513">
    <property type="entry name" value="FitA-like_RHH"/>
    <property type="match status" value="1"/>
</dbReference>
<name>A0A5E6M8U4_9BACT</name>
<proteinExistence type="predicted"/>
<dbReference type="GO" id="GO:0006355">
    <property type="term" value="P:regulation of DNA-templated transcription"/>
    <property type="evidence" value="ECO:0007669"/>
    <property type="project" value="InterPro"/>
</dbReference>
<sequence>MPGTLHVHNLDDELIARWKRRAARHGRSTEVEHREILRQVLTSEEEPSFDKLAAELRKLTKRRKQTPSEVLLREGREERGTPLSSMPARLPLRDPRRVLRA</sequence>
<dbReference type="SUPFAM" id="SSF47598">
    <property type="entry name" value="Ribbon-helix-helix"/>
    <property type="match status" value="1"/>
</dbReference>
<evidence type="ECO:0000313" key="3">
    <source>
        <dbReference type="EMBL" id="VVM05804.1"/>
    </source>
</evidence>
<protein>
    <recommendedName>
        <fullName evidence="2">Antitoxin FitA-like ribbon-helix-helix domain-containing protein</fullName>
    </recommendedName>
</protein>
<dbReference type="Proteomes" id="UP000334923">
    <property type="component" value="Unassembled WGS sequence"/>
</dbReference>
<keyword evidence="4" id="KW-1185">Reference proteome</keyword>
<feature type="region of interest" description="Disordered" evidence="1">
    <location>
        <begin position="62"/>
        <end position="101"/>
    </location>
</feature>
<dbReference type="InterPro" id="IPR013321">
    <property type="entry name" value="Arc_rbn_hlx_hlx"/>
</dbReference>
<dbReference type="EMBL" id="CABFVA020000031">
    <property type="protein sequence ID" value="VVM05804.1"/>
    <property type="molecule type" value="Genomic_DNA"/>
</dbReference>
<organism evidence="3 4">
    <name type="scientific">Methylacidimicrobium tartarophylax</name>
    <dbReference type="NCBI Taxonomy" id="1041768"/>
    <lineage>
        <taxon>Bacteria</taxon>
        <taxon>Pseudomonadati</taxon>
        <taxon>Verrucomicrobiota</taxon>
        <taxon>Methylacidimicrobium</taxon>
    </lineage>
</organism>
<gene>
    <name evidence="3" type="ORF">MAMT_00804</name>
</gene>
<dbReference type="AlphaFoldDB" id="A0A5E6M8U4"/>
<feature type="compositionally biased region" description="Basic and acidic residues" evidence="1">
    <location>
        <begin position="91"/>
        <end position="101"/>
    </location>
</feature>
<dbReference type="RefSeq" id="WP_246186514.1">
    <property type="nucleotide sequence ID" value="NZ_CABFVA020000031.1"/>
</dbReference>
<accession>A0A5E6M8U4</accession>
<evidence type="ECO:0000256" key="1">
    <source>
        <dbReference type="SAM" id="MobiDB-lite"/>
    </source>
</evidence>
<evidence type="ECO:0000313" key="4">
    <source>
        <dbReference type="Proteomes" id="UP000334923"/>
    </source>
</evidence>
<evidence type="ECO:0000259" key="2">
    <source>
        <dbReference type="Pfam" id="PF22513"/>
    </source>
</evidence>
<feature type="compositionally biased region" description="Basic and acidic residues" evidence="1">
    <location>
        <begin position="71"/>
        <end position="80"/>
    </location>
</feature>
<dbReference type="InterPro" id="IPR010985">
    <property type="entry name" value="Ribbon_hlx_hlx"/>
</dbReference>